<feature type="compositionally biased region" description="Low complexity" evidence="2">
    <location>
        <begin position="106"/>
        <end position="119"/>
    </location>
</feature>
<evidence type="ECO:0000256" key="1">
    <source>
        <dbReference type="SAM" id="Coils"/>
    </source>
</evidence>
<organism evidence="4 5">
    <name type="scientific">Actinomyces weissii</name>
    <dbReference type="NCBI Taxonomy" id="675090"/>
    <lineage>
        <taxon>Bacteria</taxon>
        <taxon>Bacillati</taxon>
        <taxon>Actinomycetota</taxon>
        <taxon>Actinomycetes</taxon>
        <taxon>Actinomycetales</taxon>
        <taxon>Actinomycetaceae</taxon>
        <taxon>Actinomyces</taxon>
    </lineage>
</organism>
<keyword evidence="4" id="KW-0347">Helicase</keyword>
<evidence type="ECO:0000313" key="5">
    <source>
        <dbReference type="Proteomes" id="UP000595895"/>
    </source>
</evidence>
<keyword evidence="1" id="KW-0175">Coiled coil</keyword>
<protein>
    <submittedName>
        <fullName evidence="4">DNA helicase</fullName>
    </submittedName>
</protein>
<accession>A0A7T7S2M3</accession>
<dbReference type="KEGG" id="awe:JG540_09065"/>
<name>A0A7T7S2M3_9ACTO</name>
<evidence type="ECO:0000256" key="2">
    <source>
        <dbReference type="SAM" id="MobiDB-lite"/>
    </source>
</evidence>
<proteinExistence type="predicted"/>
<keyword evidence="4" id="KW-0547">Nucleotide-binding</keyword>
<keyword evidence="5" id="KW-1185">Reference proteome</keyword>
<feature type="coiled-coil region" evidence="1">
    <location>
        <begin position="774"/>
        <end position="801"/>
    </location>
</feature>
<evidence type="ECO:0000259" key="3">
    <source>
        <dbReference type="Pfam" id="PF18741"/>
    </source>
</evidence>
<sequence>MARIDATLSRWREDLLDLGGVVTDSDITMLEEGVVDLTAAHPSGLAQLYAGRPTQLSSLVRERSALLAARQSLREVASRTQDLARQFGVAPVFLAVGVASWTQTGPSPSAAESSSARPSFARREPGADTPVETVNAPVLLRPVRLTGATGDAQLALDLSVEVNPLLVKALRAHGCQADVAGIAHSAVSSVGFTPRAALARLATLGREYLPGFALHERLVVGAFVHPGRALVEDFDAVRERCRASALVAALAGDGAACAALDVELPAAEPRDRYPENERGAGDLEAAELDAVEAVGSGASLLLDAPPGADVPGVLAAVIADAVGSGRTVLHVPASCAEGHAVAERLRRLGLGDLVIDLTEDPAWRRHAAEAVKEGMGVNPPEVDAESIMEMRERLVTVRSRLQRYVGALHATRAPWGVSAFEALQKLAEMTSSRTRARTTARIVPGHLEQLDAAGLARARRVLERAEQLGMLVPRTQPSAWEALAVTDLDEVTDTLTVLRELDENLLPALTRHVQDGAKDTGMLRARSLRQWQEQLEVLDGVRDSLDVFRPQIFERSAADMVIATATRQWREEHDVEMSASIRRRFQRQARELVRPGRVVEDLHEELVQVQRRRETWRRYAPEGGWPRLPASLDDMAGVAQEVCQRLEQVQVLFDRTPGAPQLLDLVLDDLVSQVGVLVSQDNEAMRVPELNQVMAEVHELGLGPLLEDLTARATPANQIELELTYCWWSSVLAQALRDDPDMGGLDAAALAALARSLRELDKAQAASLALPVAQAHAQRVRNQVNENLEEARELYKALVREEGAGLSELIERYPLALVAKPVWIVPPMLVPQVFSANALLDLAVLDASAPVPVAQVLPALVRAEQVLVVGDPRRAETGLAAELGPLLPKVTLPTTRHSLDPMIAGFLAANDYEGIIEAVPTPPGSQSLRLDLVDGRGAAAPGEVAVETVSAEVNRVVDLVIEHALSSPELSLAVVALNTRHGDAIRQAVMQELSGSPALERFFRDQGLEPFVVVDLADCRSLRRDHVILSVGYAKTVHGRTIHRFGSVAQKGGMVALVEALSAARERTTVVSCLTAADLDPTRLTTAGSRLLRELLEQAESGGQDLSADGLAPDPLLVDLAEYLWRRGLTVRPRYGLEGGVRIPLAIGHPDYPGELFVAVLTDDADYVAEPSLRRRDRHWVERLEQRGWLVHMAFSAGVFVDPEAEARRVEQLVASVVRERRVPPPPPPQAVPQEVPVEAWEVAEPGSASEASVETADAPDTADSAVSSVTALSATTADAAPVEPQRARRPPIAAGLPLQAYSDDQLDDLVAWIRSDGVVRDEAAEIAELRATLALRRRGAGVDAVLSNAVRRSK</sequence>
<gene>
    <name evidence="4" type="ORF">JG540_09065</name>
</gene>
<feature type="region of interest" description="Disordered" evidence="2">
    <location>
        <begin position="103"/>
        <end position="133"/>
    </location>
</feature>
<keyword evidence="4" id="KW-0067">ATP-binding</keyword>
<feature type="region of interest" description="Disordered" evidence="2">
    <location>
        <begin position="1243"/>
        <end position="1264"/>
    </location>
</feature>
<dbReference type="EMBL" id="CP066802">
    <property type="protein sequence ID" value="QQM68458.1"/>
    <property type="molecule type" value="Genomic_DNA"/>
</dbReference>
<dbReference type="GO" id="GO:0004386">
    <property type="term" value="F:helicase activity"/>
    <property type="evidence" value="ECO:0007669"/>
    <property type="project" value="UniProtKB-KW"/>
</dbReference>
<dbReference type="Proteomes" id="UP000595895">
    <property type="component" value="Chromosome"/>
</dbReference>
<evidence type="ECO:0000313" key="4">
    <source>
        <dbReference type="EMBL" id="QQM68458.1"/>
    </source>
</evidence>
<dbReference type="InterPro" id="IPR049468">
    <property type="entry name" value="Restrct_endonuc-II-like_dom"/>
</dbReference>
<reference evidence="4 5" key="1">
    <citation type="submission" date="2020-12" db="EMBL/GenBank/DDBJ databases">
        <authorList>
            <person name="Zhou J."/>
        </authorList>
    </citation>
    <scope>NUCLEOTIDE SEQUENCE [LARGE SCALE GENOMIC DNA]</scope>
    <source>
        <strain evidence="4 5">CCUG 61299</strain>
    </source>
</reference>
<keyword evidence="4" id="KW-0378">Hydrolase</keyword>
<dbReference type="Pfam" id="PF18741">
    <property type="entry name" value="MTES_1575"/>
    <property type="match status" value="1"/>
</dbReference>
<feature type="domain" description="Restriction endonuclease type II-like" evidence="3">
    <location>
        <begin position="1120"/>
        <end position="1212"/>
    </location>
</feature>